<protein>
    <recommendedName>
        <fullName evidence="6">Penicillin-binding protein transpeptidase domain-containing protein</fullName>
    </recommendedName>
</protein>
<reference evidence="4 5" key="1">
    <citation type="submission" date="2018-03" db="EMBL/GenBank/DDBJ databases">
        <title>Bacteriophage NCPPB3778 and a type I-E CRISPR drive the evolution of the US Biological Select Agent, Rathayibacter toxicus.</title>
        <authorList>
            <person name="Davis E.W.II."/>
            <person name="Tabima J.F."/>
            <person name="Weisberg A.J."/>
            <person name="Dantas Lopes L."/>
            <person name="Wiseman M.S."/>
            <person name="Wiseman M.S."/>
            <person name="Pupko T."/>
            <person name="Belcher M.S."/>
            <person name="Sechler A.J."/>
            <person name="Tancos M.A."/>
            <person name="Schroeder B.K."/>
            <person name="Murray T.D."/>
            <person name="Luster D.G."/>
            <person name="Schneider W.L."/>
            <person name="Rogers E."/>
            <person name="Andreote F.D."/>
            <person name="Grunwald N.J."/>
            <person name="Putnam M.L."/>
            <person name="Chang J.H."/>
        </authorList>
    </citation>
    <scope>NUCLEOTIDE SEQUENCE [LARGE SCALE GENOMIC DNA]</scope>
    <source>
        <strain evidence="4 5">NCCPB 2253</strain>
    </source>
</reference>
<dbReference type="GO" id="GO:0030288">
    <property type="term" value="C:outer membrane-bounded periplasmic space"/>
    <property type="evidence" value="ECO:0007669"/>
    <property type="project" value="TreeGrafter"/>
</dbReference>
<name>A0AAD2JFU3_9MICO</name>
<sequence length="131" mass="13640">MDPGNDEGGNGGVTTALQATTGSINTSFAAMAQQLDLCGIRNTALAMGVHRADGTELQRIAPTILGTNEIAPLTMATAFAGFANRGTVCTPIAIDRIVDRSGTDIAHPPPSARRDCPRRSPRRPATPSNRS</sequence>
<keyword evidence="1" id="KW-0328">Glycosyltransferase</keyword>
<dbReference type="InterPro" id="IPR012338">
    <property type="entry name" value="Beta-lactam/transpept-like"/>
</dbReference>
<dbReference type="Proteomes" id="UP000283946">
    <property type="component" value="Chromosome"/>
</dbReference>
<dbReference type="AlphaFoldDB" id="A0AAD2JFU3"/>
<dbReference type="PANTHER" id="PTHR32282:SF33">
    <property type="entry name" value="PEPTIDOGLYCAN GLYCOSYLTRANSFERASE"/>
    <property type="match status" value="1"/>
</dbReference>
<evidence type="ECO:0000313" key="4">
    <source>
        <dbReference type="EMBL" id="AZZ54454.1"/>
    </source>
</evidence>
<evidence type="ECO:0000313" key="5">
    <source>
        <dbReference type="Proteomes" id="UP000283946"/>
    </source>
</evidence>
<dbReference type="GO" id="GO:0009252">
    <property type="term" value="P:peptidoglycan biosynthetic process"/>
    <property type="evidence" value="ECO:0007669"/>
    <property type="project" value="TreeGrafter"/>
</dbReference>
<proteinExistence type="predicted"/>
<organism evidence="4 5">
    <name type="scientific">Rathayibacter iranicus</name>
    <dbReference type="NCBI Taxonomy" id="59737"/>
    <lineage>
        <taxon>Bacteria</taxon>
        <taxon>Bacillati</taxon>
        <taxon>Actinomycetota</taxon>
        <taxon>Actinomycetes</taxon>
        <taxon>Micrococcales</taxon>
        <taxon>Microbacteriaceae</taxon>
        <taxon>Rathayibacter</taxon>
    </lineage>
</organism>
<keyword evidence="2" id="KW-0808">Transferase</keyword>
<dbReference type="GO" id="GO:0008955">
    <property type="term" value="F:peptidoglycan glycosyltransferase activity"/>
    <property type="evidence" value="ECO:0007669"/>
    <property type="project" value="TreeGrafter"/>
</dbReference>
<evidence type="ECO:0000256" key="1">
    <source>
        <dbReference type="ARBA" id="ARBA00022676"/>
    </source>
</evidence>
<gene>
    <name evidence="4" type="ORF">C7V51_00005</name>
</gene>
<dbReference type="InterPro" id="IPR050396">
    <property type="entry name" value="Glycosyltr_51/Transpeptidase"/>
</dbReference>
<evidence type="ECO:0008006" key="6">
    <source>
        <dbReference type="Google" id="ProtNLM"/>
    </source>
</evidence>
<feature type="region of interest" description="Disordered" evidence="3">
    <location>
        <begin position="99"/>
        <end position="131"/>
    </location>
</feature>
<dbReference type="SUPFAM" id="SSF56601">
    <property type="entry name" value="beta-lactamase/transpeptidase-like"/>
    <property type="match status" value="1"/>
</dbReference>
<evidence type="ECO:0000256" key="2">
    <source>
        <dbReference type="ARBA" id="ARBA00022679"/>
    </source>
</evidence>
<dbReference type="KEGG" id="ria:C7V51_00005"/>
<dbReference type="RefSeq" id="WP_127843830.1">
    <property type="nucleotide sequence ID" value="NZ_CP028130.1"/>
</dbReference>
<dbReference type="Gene3D" id="3.40.710.10">
    <property type="entry name" value="DD-peptidase/beta-lactamase superfamily"/>
    <property type="match status" value="1"/>
</dbReference>
<dbReference type="PANTHER" id="PTHR32282">
    <property type="entry name" value="BINDING PROTEIN TRANSPEPTIDASE, PUTATIVE-RELATED"/>
    <property type="match status" value="1"/>
</dbReference>
<accession>A0AAD2JFU3</accession>
<dbReference type="EMBL" id="CP028130">
    <property type="protein sequence ID" value="AZZ54454.1"/>
    <property type="molecule type" value="Genomic_DNA"/>
</dbReference>
<evidence type="ECO:0000256" key="3">
    <source>
        <dbReference type="SAM" id="MobiDB-lite"/>
    </source>
</evidence>